<comment type="caution">
    <text evidence="1">The sequence shown here is derived from an EMBL/GenBank/DDBJ whole genome shotgun (WGS) entry which is preliminary data.</text>
</comment>
<gene>
    <name evidence="1" type="ORF">GCM10010919_03100</name>
</gene>
<dbReference type="EMBL" id="BNAO01000001">
    <property type="protein sequence ID" value="GHG60025.1"/>
    <property type="molecule type" value="Genomic_DNA"/>
</dbReference>
<reference evidence="2" key="1">
    <citation type="journal article" date="2019" name="Int. J. Syst. Evol. Microbiol.">
        <title>The Global Catalogue of Microorganisms (GCM) 10K type strain sequencing project: providing services to taxonomists for standard genome sequencing and annotation.</title>
        <authorList>
            <consortium name="The Broad Institute Genomics Platform"/>
            <consortium name="The Broad Institute Genome Sequencing Center for Infectious Disease"/>
            <person name="Wu L."/>
            <person name="Ma J."/>
        </authorList>
    </citation>
    <scope>NUCLEOTIDE SEQUENCE [LARGE SCALE GENOMIC DNA]</scope>
    <source>
        <strain evidence="2">CGMCC 1.7003</strain>
    </source>
</reference>
<sequence>MTTMDIRFISTDDAADIADFHLGNKAHLQICSSGRVSGCLLGMRYLKFWAGKNGFLRLDRREGEVNEGTIH</sequence>
<protein>
    <recommendedName>
        <fullName evidence="3">GNAT family N-acetyltransferase</fullName>
    </recommendedName>
</protein>
<evidence type="ECO:0008006" key="3">
    <source>
        <dbReference type="Google" id="ProtNLM"/>
    </source>
</evidence>
<organism evidence="1 2">
    <name type="scientific">Alishewanella longhuensis</name>
    <dbReference type="NCBI Taxonomy" id="1091037"/>
    <lineage>
        <taxon>Bacteria</taxon>
        <taxon>Pseudomonadati</taxon>
        <taxon>Pseudomonadota</taxon>
        <taxon>Gammaproteobacteria</taxon>
        <taxon>Alteromonadales</taxon>
        <taxon>Alteromonadaceae</taxon>
        <taxon>Alishewanella</taxon>
    </lineage>
</organism>
<keyword evidence="2" id="KW-1185">Reference proteome</keyword>
<name>A0ABQ3KV29_9ALTE</name>
<dbReference type="Proteomes" id="UP000659697">
    <property type="component" value="Unassembled WGS sequence"/>
</dbReference>
<proteinExistence type="predicted"/>
<accession>A0ABQ3KV29</accession>
<evidence type="ECO:0000313" key="2">
    <source>
        <dbReference type="Proteomes" id="UP000659697"/>
    </source>
</evidence>
<evidence type="ECO:0000313" key="1">
    <source>
        <dbReference type="EMBL" id="GHG60025.1"/>
    </source>
</evidence>